<organism evidence="1 2">
    <name type="scientific">Chitinophaga oryziterrae</name>
    <dbReference type="NCBI Taxonomy" id="1031224"/>
    <lineage>
        <taxon>Bacteria</taxon>
        <taxon>Pseudomonadati</taxon>
        <taxon>Bacteroidota</taxon>
        <taxon>Chitinophagia</taxon>
        <taxon>Chitinophagales</taxon>
        <taxon>Chitinophagaceae</taxon>
        <taxon>Chitinophaga</taxon>
    </lineage>
</organism>
<evidence type="ECO:0000313" key="1">
    <source>
        <dbReference type="EMBL" id="MVT39396.1"/>
    </source>
</evidence>
<dbReference type="Proteomes" id="UP000468388">
    <property type="component" value="Unassembled WGS sequence"/>
</dbReference>
<keyword evidence="2" id="KW-1185">Reference proteome</keyword>
<evidence type="ECO:0000313" key="2">
    <source>
        <dbReference type="Proteomes" id="UP000468388"/>
    </source>
</evidence>
<gene>
    <name evidence="1" type="ORF">GO495_02255</name>
</gene>
<protein>
    <submittedName>
        <fullName evidence="1">Uncharacterized protein</fullName>
    </submittedName>
</protein>
<accession>A0A6N8J547</accession>
<proteinExistence type="predicted"/>
<comment type="caution">
    <text evidence="1">The sequence shown here is derived from an EMBL/GenBank/DDBJ whole genome shotgun (WGS) entry which is preliminary data.</text>
</comment>
<dbReference type="AlphaFoldDB" id="A0A6N8J547"/>
<reference evidence="1 2" key="1">
    <citation type="submission" date="2019-12" db="EMBL/GenBank/DDBJ databases">
        <title>The draft genomic sequence of strain Chitinophaga oryziterrae JCM 16595.</title>
        <authorList>
            <person name="Zhang X."/>
        </authorList>
    </citation>
    <scope>NUCLEOTIDE SEQUENCE [LARGE SCALE GENOMIC DNA]</scope>
    <source>
        <strain evidence="1 2">JCM 16595</strain>
    </source>
</reference>
<dbReference type="EMBL" id="WRXO01000001">
    <property type="protein sequence ID" value="MVT39396.1"/>
    <property type="molecule type" value="Genomic_DNA"/>
</dbReference>
<sequence length="216" mass="23595">MLILSNGSDLTNKDVYVRNLYMNGKQKASPIERNDLSKDERKLYGAARSSGSNDPDVDKIFYDFTDQRNGAGIVSNKFDGQIFEYREAEKRIPVIKDLHQSFSGGVFAFTGIADIVGSGVKNGTLTLDYPGGEKILKLLKDIKEDGGIKTAEITLTSSVSGASLEEFAAYKRGLEYAGKQYQALFNKAGVKNVRINVNALRDQPGGSGGIDIKLKR</sequence>
<dbReference type="RefSeq" id="WP_157298074.1">
    <property type="nucleotide sequence ID" value="NZ_BAAAZB010000005.1"/>
</dbReference>
<name>A0A6N8J547_9BACT</name>